<evidence type="ECO:0000256" key="1">
    <source>
        <dbReference type="SAM" id="Phobius"/>
    </source>
</evidence>
<keyword evidence="1" id="KW-0812">Transmembrane</keyword>
<sequence>MKPDAWARLVRAGVLPAVVTTVLIALALGVENLGVAATIGVLTGLVGWAVASSQRAESLGRPMPVLALVLAAAVGPAVCFVVSIWVGLGRSEAAGDWIVRGVQVGACCLLVAAVLGLLGPRTREVSVGLCLVGAVVPALVAVPMGIVALRTDERVEAAVDDFPVRGPSRPADGDEAVDLSENEMVEVVRAWPGADLTCADLARRFEDWTGRDVAPDPGDRTCTLEHSSAWLGRRAALRPDGTLVVAVWSPTTSWVAQATADP</sequence>
<keyword evidence="3" id="KW-1185">Reference proteome</keyword>
<feature type="transmembrane region" description="Helical" evidence="1">
    <location>
        <begin position="97"/>
        <end position="118"/>
    </location>
</feature>
<protein>
    <submittedName>
        <fullName evidence="2">Uncharacterized protein</fullName>
    </submittedName>
</protein>
<dbReference type="KEGG" id="aer:AERYTH_15795"/>
<reference evidence="2 3" key="1">
    <citation type="journal article" date="1991" name="Int. J. Syst. Bacteriol.">
        <title>Description of the erythromycin-producing bacterium Arthrobacter sp. strain NRRL B-3381 as Aeromicrobium erythreum gen. nov., sp. nov.</title>
        <authorList>
            <person name="Miller E.S."/>
            <person name="Woese C.R."/>
            <person name="Brenner S."/>
        </authorList>
    </citation>
    <scope>NUCLEOTIDE SEQUENCE [LARGE SCALE GENOMIC DNA]</scope>
    <source>
        <strain evidence="2 3">AR18</strain>
    </source>
</reference>
<accession>A0A0U4CSF5</accession>
<name>A0A0U4CSF5_9ACTN</name>
<evidence type="ECO:0000313" key="2">
    <source>
        <dbReference type="EMBL" id="ALX06054.1"/>
    </source>
</evidence>
<dbReference type="EMBL" id="CP011502">
    <property type="protein sequence ID" value="ALX06054.1"/>
    <property type="molecule type" value="Genomic_DNA"/>
</dbReference>
<gene>
    <name evidence="2" type="ORF">AERYTH_15795</name>
</gene>
<feature type="transmembrane region" description="Helical" evidence="1">
    <location>
        <begin position="63"/>
        <end position="85"/>
    </location>
</feature>
<proteinExistence type="predicted"/>
<dbReference type="RefSeq" id="WP_067860639.1">
    <property type="nucleotide sequence ID" value="NZ_CP011502.1"/>
</dbReference>
<dbReference type="PATRIC" id="fig|2041.4.peg.3301"/>
<feature type="transmembrane region" description="Helical" evidence="1">
    <location>
        <begin position="33"/>
        <end position="51"/>
    </location>
</feature>
<evidence type="ECO:0000313" key="3">
    <source>
        <dbReference type="Proteomes" id="UP000067689"/>
    </source>
</evidence>
<dbReference type="AlphaFoldDB" id="A0A0U4CSF5"/>
<dbReference type="Proteomes" id="UP000067689">
    <property type="component" value="Chromosome"/>
</dbReference>
<organism evidence="2 3">
    <name type="scientific">Aeromicrobium erythreum</name>
    <dbReference type="NCBI Taxonomy" id="2041"/>
    <lineage>
        <taxon>Bacteria</taxon>
        <taxon>Bacillati</taxon>
        <taxon>Actinomycetota</taxon>
        <taxon>Actinomycetes</taxon>
        <taxon>Propionibacteriales</taxon>
        <taxon>Nocardioidaceae</taxon>
        <taxon>Aeromicrobium</taxon>
    </lineage>
</organism>
<keyword evidence="1" id="KW-1133">Transmembrane helix</keyword>
<feature type="transmembrane region" description="Helical" evidence="1">
    <location>
        <begin position="125"/>
        <end position="149"/>
    </location>
</feature>
<feature type="transmembrane region" description="Helical" evidence="1">
    <location>
        <begin position="9"/>
        <end position="27"/>
    </location>
</feature>
<dbReference type="STRING" id="2041.AERYTH_15795"/>
<keyword evidence="1" id="KW-0472">Membrane</keyword>